<dbReference type="PANTHER" id="PTHR15486">
    <property type="entry name" value="ANCIENT UBIQUITOUS PROTEIN"/>
    <property type="match status" value="1"/>
</dbReference>
<reference evidence="3 4" key="1">
    <citation type="submission" date="2020-10" db="EMBL/GenBank/DDBJ databases">
        <title>The Coptis chinensis genome and diversification of protoberbering-type alkaloids.</title>
        <authorList>
            <person name="Wang B."/>
            <person name="Shu S."/>
            <person name="Song C."/>
            <person name="Liu Y."/>
        </authorList>
    </citation>
    <scope>NUCLEOTIDE SEQUENCE [LARGE SCALE GENOMIC DNA]</scope>
    <source>
        <strain evidence="3">HL-2020</strain>
        <tissue evidence="3">Leaf</tissue>
    </source>
</reference>
<evidence type="ECO:0000256" key="1">
    <source>
        <dbReference type="ARBA" id="ARBA00004370"/>
    </source>
</evidence>
<dbReference type="GO" id="GO:0010143">
    <property type="term" value="P:cutin biosynthetic process"/>
    <property type="evidence" value="ECO:0007669"/>
    <property type="project" value="TreeGrafter"/>
</dbReference>
<sequence length="126" mass="14202">MTGERRGEIKISCVHDNISKFSELISPIKVVALTREGEKDVINIRNLLEEGDVAICPKGSQGITCKEPFLLRFSALLAEVSDKIVPVVINTKQSVFYETSSQGFKLMDPYFVFMNPRPTYEITFLN</sequence>
<dbReference type="GO" id="GO:0016791">
    <property type="term" value="F:phosphatase activity"/>
    <property type="evidence" value="ECO:0007669"/>
    <property type="project" value="TreeGrafter"/>
</dbReference>
<proteinExistence type="predicted"/>
<dbReference type="AlphaFoldDB" id="A0A835LQ13"/>
<keyword evidence="2" id="KW-0472">Membrane</keyword>
<accession>A0A835LQ13</accession>
<gene>
    <name evidence="3" type="ORF">IFM89_000294</name>
</gene>
<comment type="caution">
    <text evidence="3">The sequence shown here is derived from an EMBL/GenBank/DDBJ whole genome shotgun (WGS) entry which is preliminary data.</text>
</comment>
<keyword evidence="4" id="KW-1185">Reference proteome</keyword>
<evidence type="ECO:0000256" key="2">
    <source>
        <dbReference type="ARBA" id="ARBA00023136"/>
    </source>
</evidence>
<dbReference type="SUPFAM" id="SSF69593">
    <property type="entry name" value="Glycerol-3-phosphate (1)-acyltransferase"/>
    <property type="match status" value="1"/>
</dbReference>
<organism evidence="3 4">
    <name type="scientific">Coptis chinensis</name>
    <dbReference type="NCBI Taxonomy" id="261450"/>
    <lineage>
        <taxon>Eukaryota</taxon>
        <taxon>Viridiplantae</taxon>
        <taxon>Streptophyta</taxon>
        <taxon>Embryophyta</taxon>
        <taxon>Tracheophyta</taxon>
        <taxon>Spermatophyta</taxon>
        <taxon>Magnoliopsida</taxon>
        <taxon>Ranunculales</taxon>
        <taxon>Ranunculaceae</taxon>
        <taxon>Coptidoideae</taxon>
        <taxon>Coptis</taxon>
    </lineage>
</organism>
<dbReference type="Proteomes" id="UP000631114">
    <property type="component" value="Unassembled WGS sequence"/>
</dbReference>
<name>A0A835LQ13_9MAGN</name>
<comment type="subcellular location">
    <subcellularLocation>
        <location evidence="1">Membrane</location>
    </subcellularLocation>
</comment>
<dbReference type="PANTHER" id="PTHR15486:SF49">
    <property type="entry name" value="GLYCEROL-3-PHOSPHATE 2-O-ACYLTRANSFERASE 6"/>
    <property type="match status" value="1"/>
</dbReference>
<dbReference type="OrthoDB" id="1854593at2759"/>
<dbReference type="EMBL" id="JADFTS010000007">
    <property type="protein sequence ID" value="KAF9595376.1"/>
    <property type="molecule type" value="Genomic_DNA"/>
</dbReference>
<protein>
    <submittedName>
        <fullName evidence="3">Uncharacterized protein</fullName>
    </submittedName>
</protein>
<evidence type="ECO:0000313" key="3">
    <source>
        <dbReference type="EMBL" id="KAF9595376.1"/>
    </source>
</evidence>
<evidence type="ECO:0000313" key="4">
    <source>
        <dbReference type="Proteomes" id="UP000631114"/>
    </source>
</evidence>
<dbReference type="GO" id="GO:0016020">
    <property type="term" value="C:membrane"/>
    <property type="evidence" value="ECO:0007669"/>
    <property type="project" value="UniProtKB-SubCell"/>
</dbReference>
<dbReference type="GO" id="GO:0090447">
    <property type="term" value="F:glycerol-3-phosphate 2-O-acyltransferase activity"/>
    <property type="evidence" value="ECO:0007669"/>
    <property type="project" value="TreeGrafter"/>
</dbReference>